<accession>A0A2P4Q8S1</accession>
<protein>
    <submittedName>
        <fullName evidence="1">Uncharacterized protein</fullName>
    </submittedName>
</protein>
<feature type="non-terminal residue" evidence="1">
    <location>
        <position position="1"/>
    </location>
</feature>
<name>A0A2P4Q8S1_RHIID</name>
<reference evidence="1 2" key="2">
    <citation type="journal article" date="2018" name="New Phytol.">
        <title>High intraspecific genome diversity in the model arbuscular mycorrhizal symbiont Rhizophagus irregularis.</title>
        <authorList>
            <person name="Chen E.C.H."/>
            <person name="Morin E."/>
            <person name="Beaudet D."/>
            <person name="Noel J."/>
            <person name="Yildirir G."/>
            <person name="Ndikumana S."/>
            <person name="Charron P."/>
            <person name="St-Onge C."/>
            <person name="Giorgi J."/>
            <person name="Kruger M."/>
            <person name="Marton T."/>
            <person name="Ropars J."/>
            <person name="Grigoriev I.V."/>
            <person name="Hainaut M."/>
            <person name="Henrissat B."/>
            <person name="Roux C."/>
            <person name="Martin F."/>
            <person name="Corradi N."/>
        </authorList>
    </citation>
    <scope>NUCLEOTIDE SEQUENCE [LARGE SCALE GENOMIC DNA]</scope>
    <source>
        <strain evidence="1 2">DAOM 197198</strain>
    </source>
</reference>
<evidence type="ECO:0000313" key="2">
    <source>
        <dbReference type="Proteomes" id="UP000018888"/>
    </source>
</evidence>
<dbReference type="Proteomes" id="UP000018888">
    <property type="component" value="Unassembled WGS sequence"/>
</dbReference>
<organism evidence="1 2">
    <name type="scientific">Rhizophagus irregularis (strain DAOM 181602 / DAOM 197198 / MUCL 43194)</name>
    <name type="common">Arbuscular mycorrhizal fungus</name>
    <name type="synonym">Glomus intraradices</name>
    <dbReference type="NCBI Taxonomy" id="747089"/>
    <lineage>
        <taxon>Eukaryota</taxon>
        <taxon>Fungi</taxon>
        <taxon>Fungi incertae sedis</taxon>
        <taxon>Mucoromycota</taxon>
        <taxon>Glomeromycotina</taxon>
        <taxon>Glomeromycetes</taxon>
        <taxon>Glomerales</taxon>
        <taxon>Glomeraceae</taxon>
        <taxon>Rhizophagus</taxon>
    </lineage>
</organism>
<sequence>PYKFRMINFFRIHFVYICFFKKCLKMNCLLNIRNLYTESIKTYIKCIQNVSFPYTYFL</sequence>
<gene>
    <name evidence="1" type="ORF">GLOIN_2v1579896</name>
</gene>
<proteinExistence type="predicted"/>
<dbReference type="EMBL" id="AUPC02000076">
    <property type="protein sequence ID" value="POG73988.1"/>
    <property type="molecule type" value="Genomic_DNA"/>
</dbReference>
<keyword evidence="2" id="KW-1185">Reference proteome</keyword>
<evidence type="ECO:0000313" key="1">
    <source>
        <dbReference type="EMBL" id="POG73988.1"/>
    </source>
</evidence>
<reference evidence="1 2" key="1">
    <citation type="journal article" date="2013" name="Proc. Natl. Acad. Sci. U.S.A.">
        <title>Genome of an arbuscular mycorrhizal fungus provides insight into the oldest plant symbiosis.</title>
        <authorList>
            <person name="Tisserant E."/>
            <person name="Malbreil M."/>
            <person name="Kuo A."/>
            <person name="Kohler A."/>
            <person name="Symeonidi A."/>
            <person name="Balestrini R."/>
            <person name="Charron P."/>
            <person name="Duensing N."/>
            <person name="Frei Dit Frey N."/>
            <person name="Gianinazzi-Pearson V."/>
            <person name="Gilbert L.B."/>
            <person name="Handa Y."/>
            <person name="Herr J.R."/>
            <person name="Hijri M."/>
            <person name="Koul R."/>
            <person name="Kawaguchi M."/>
            <person name="Krajinski F."/>
            <person name="Lammers P.J."/>
            <person name="Masclaux F.G."/>
            <person name="Murat C."/>
            <person name="Morin E."/>
            <person name="Ndikumana S."/>
            <person name="Pagni M."/>
            <person name="Petitpierre D."/>
            <person name="Requena N."/>
            <person name="Rosikiewicz P."/>
            <person name="Riley R."/>
            <person name="Saito K."/>
            <person name="San Clemente H."/>
            <person name="Shapiro H."/>
            <person name="van Tuinen D."/>
            <person name="Becard G."/>
            <person name="Bonfante P."/>
            <person name="Paszkowski U."/>
            <person name="Shachar-Hill Y.Y."/>
            <person name="Tuskan G.A."/>
            <person name="Young P.W."/>
            <person name="Sanders I.R."/>
            <person name="Henrissat B."/>
            <person name="Rensing S.A."/>
            <person name="Grigoriev I.V."/>
            <person name="Corradi N."/>
            <person name="Roux C."/>
            <person name="Martin F."/>
        </authorList>
    </citation>
    <scope>NUCLEOTIDE SEQUENCE [LARGE SCALE GENOMIC DNA]</scope>
    <source>
        <strain evidence="1 2">DAOM 197198</strain>
    </source>
</reference>
<dbReference type="AlphaFoldDB" id="A0A2P4Q8S1"/>
<comment type="caution">
    <text evidence="1">The sequence shown here is derived from an EMBL/GenBank/DDBJ whole genome shotgun (WGS) entry which is preliminary data.</text>
</comment>